<dbReference type="Proteomes" id="UP000007490">
    <property type="component" value="Chromosome"/>
</dbReference>
<evidence type="ECO:0000313" key="3">
    <source>
        <dbReference type="Proteomes" id="UP000007490"/>
    </source>
</evidence>
<dbReference type="EMBL" id="CP002551">
    <property type="protein sequence ID" value="ADZ10480.1"/>
    <property type="molecule type" value="Genomic_DNA"/>
</dbReference>
<dbReference type="AlphaFoldDB" id="F0TCU0"/>
<dbReference type="SUPFAM" id="SSF53448">
    <property type="entry name" value="Nucleotide-diphospho-sugar transferases"/>
    <property type="match status" value="1"/>
</dbReference>
<dbReference type="KEGG" id="mel:Metbo_2266"/>
<dbReference type="HOGENOM" id="CLU_1264578_0_0_2"/>
<evidence type="ECO:0000313" key="2">
    <source>
        <dbReference type="EMBL" id="ADZ10480.1"/>
    </source>
</evidence>
<dbReference type="GO" id="GO:0016779">
    <property type="term" value="F:nucleotidyltransferase activity"/>
    <property type="evidence" value="ECO:0007669"/>
    <property type="project" value="UniProtKB-ARBA"/>
</dbReference>
<dbReference type="Gene3D" id="3.90.550.10">
    <property type="entry name" value="Spore Coat Polysaccharide Biosynthesis Protein SpsA, Chain A"/>
    <property type="match status" value="1"/>
</dbReference>
<accession>F0TCU0</accession>
<dbReference type="PANTHER" id="PTHR43777:SF1">
    <property type="entry name" value="MOLYBDENUM COFACTOR CYTIDYLYLTRANSFERASE"/>
    <property type="match status" value="1"/>
</dbReference>
<name>F0TCU0_METLA</name>
<reference evidence="2 3" key="2">
    <citation type="journal article" date="2014" name="Int. J. Syst. Evol. Microbiol.">
        <title>Methanobacterium paludis sp. nov. and a novel strain of Methanobacterium lacus isolated from northern peatlands.</title>
        <authorList>
            <person name="Cadillo-Quiroz H."/>
            <person name="Brauer S.L."/>
            <person name="Goodson N."/>
            <person name="Yavitt J.B."/>
            <person name="Zinder S.H."/>
        </authorList>
    </citation>
    <scope>NUCLEOTIDE SEQUENCE [LARGE SCALE GENOMIC DNA]</scope>
    <source>
        <strain evidence="2 3">AL-21</strain>
    </source>
</reference>
<proteinExistence type="predicted"/>
<feature type="domain" description="MobA-like NTP transferase" evidence="1">
    <location>
        <begin position="4"/>
        <end position="132"/>
    </location>
</feature>
<dbReference type="PANTHER" id="PTHR43777">
    <property type="entry name" value="MOLYBDENUM COFACTOR CYTIDYLYLTRANSFERASE"/>
    <property type="match status" value="1"/>
</dbReference>
<gene>
    <name evidence="2" type="ordered locus">Metbo_2266</name>
</gene>
<protein>
    <submittedName>
        <fullName evidence="2">4-diphosphocytidyl-2C-methyl-D-erythritol synthase</fullName>
    </submittedName>
</protein>
<dbReference type="STRING" id="877455.Metbo_2266"/>
<dbReference type="Pfam" id="PF12804">
    <property type="entry name" value="NTP_transf_3"/>
    <property type="match status" value="1"/>
</dbReference>
<dbReference type="eggNOG" id="arCOG01873">
    <property type="taxonomic scope" value="Archaea"/>
</dbReference>
<reference evidence="3" key="1">
    <citation type="submission" date="2011-02" db="EMBL/GenBank/DDBJ databases">
        <title>Complete sequence of Methanobacterium sp. AL-21.</title>
        <authorList>
            <consortium name="US DOE Joint Genome Institute"/>
            <person name="Lucas S."/>
            <person name="Copeland A."/>
            <person name="Lapidus A."/>
            <person name="Cheng J.-F."/>
            <person name="Goodwin L."/>
            <person name="Pitluck S."/>
            <person name="Chertkov O."/>
            <person name="Detter J.C."/>
            <person name="Han C."/>
            <person name="Tapia R."/>
            <person name="Land M."/>
            <person name="Hauser L."/>
            <person name="Kyrpides N."/>
            <person name="Ivanova N."/>
            <person name="Mikhailova N."/>
            <person name="Pagani I."/>
            <person name="Cadillo-Quiroz H."/>
            <person name="Imachi H."/>
            <person name="Zinder S."/>
            <person name="Liu W."/>
            <person name="Woyke T."/>
        </authorList>
    </citation>
    <scope>NUCLEOTIDE SEQUENCE [LARGE SCALE GENOMIC DNA]</scope>
    <source>
        <strain evidence="3">AL-21</strain>
    </source>
</reference>
<dbReference type="InterPro" id="IPR025877">
    <property type="entry name" value="MobA-like_NTP_Trfase"/>
</dbReference>
<sequence>MVSAVITAAGKNRRMIEDLKSRKLEIKHKLLMDIGGKPVILHTIDNVLKSGVDECIVVLGHFNEEIGPVLEDYPDERLKIVKNTDKNVELSETLLNGVQNSSSGLVLCVAGDQPTVTAETYRNLIDTAVNYRDPENIVSVLAREATGLLQTAKGLGMPFICHLDLLLKYLPHDKNNLNPILIKMIGDGVVFYGIPSLNKLELININTYQDYIDIKDRL</sequence>
<evidence type="ECO:0000259" key="1">
    <source>
        <dbReference type="Pfam" id="PF12804"/>
    </source>
</evidence>
<keyword evidence="3" id="KW-1185">Reference proteome</keyword>
<organism evidence="2 3">
    <name type="scientific">Methanobacterium lacus (strain AL-21)</name>
    <dbReference type="NCBI Taxonomy" id="877455"/>
    <lineage>
        <taxon>Archaea</taxon>
        <taxon>Methanobacteriati</taxon>
        <taxon>Methanobacteriota</taxon>
        <taxon>Methanomada group</taxon>
        <taxon>Methanobacteria</taxon>
        <taxon>Methanobacteriales</taxon>
        <taxon>Methanobacteriaceae</taxon>
        <taxon>Methanobacterium</taxon>
    </lineage>
</organism>
<dbReference type="InterPro" id="IPR029044">
    <property type="entry name" value="Nucleotide-diphossugar_trans"/>
</dbReference>